<dbReference type="Proteomes" id="UP001153954">
    <property type="component" value="Unassembled WGS sequence"/>
</dbReference>
<accession>A0AAU9U745</accession>
<keyword evidence="2" id="KW-1185">Reference proteome</keyword>
<dbReference type="EMBL" id="CAKOGL010000015">
    <property type="protein sequence ID" value="CAH2095659.1"/>
    <property type="molecule type" value="Genomic_DNA"/>
</dbReference>
<protein>
    <submittedName>
        <fullName evidence="1">Uncharacterized protein</fullName>
    </submittedName>
</protein>
<name>A0AAU9U745_EUPED</name>
<comment type="caution">
    <text evidence="1">The sequence shown here is derived from an EMBL/GenBank/DDBJ whole genome shotgun (WGS) entry which is preliminary data.</text>
</comment>
<dbReference type="Pfam" id="PF14223">
    <property type="entry name" value="Retrotran_gag_2"/>
    <property type="match status" value="1"/>
</dbReference>
<reference evidence="1" key="1">
    <citation type="submission" date="2022-03" db="EMBL/GenBank/DDBJ databases">
        <authorList>
            <person name="Tunstrom K."/>
        </authorList>
    </citation>
    <scope>NUCLEOTIDE SEQUENCE</scope>
</reference>
<gene>
    <name evidence="1" type="ORF">EEDITHA_LOCUS11086</name>
</gene>
<dbReference type="AlphaFoldDB" id="A0AAU9U745"/>
<evidence type="ECO:0000313" key="2">
    <source>
        <dbReference type="Proteomes" id="UP001153954"/>
    </source>
</evidence>
<proteinExistence type="predicted"/>
<sequence>MLLRNLKSDSIPSNITQIIKTGQKLSKTVFLVNDECISCLMLAGLPEKYFSMLMAIEHSRIAITADVVKSKLIDMSGNEGLTETTVLYSRWRQHVNQKSEYNNTILDTAVARP</sequence>
<organism evidence="1 2">
    <name type="scientific">Euphydryas editha</name>
    <name type="common">Edith's checkerspot</name>
    <dbReference type="NCBI Taxonomy" id="104508"/>
    <lineage>
        <taxon>Eukaryota</taxon>
        <taxon>Metazoa</taxon>
        <taxon>Ecdysozoa</taxon>
        <taxon>Arthropoda</taxon>
        <taxon>Hexapoda</taxon>
        <taxon>Insecta</taxon>
        <taxon>Pterygota</taxon>
        <taxon>Neoptera</taxon>
        <taxon>Endopterygota</taxon>
        <taxon>Lepidoptera</taxon>
        <taxon>Glossata</taxon>
        <taxon>Ditrysia</taxon>
        <taxon>Papilionoidea</taxon>
        <taxon>Nymphalidae</taxon>
        <taxon>Nymphalinae</taxon>
        <taxon>Euphydryas</taxon>
    </lineage>
</organism>
<evidence type="ECO:0000313" key="1">
    <source>
        <dbReference type="EMBL" id="CAH2095659.1"/>
    </source>
</evidence>